<protein>
    <submittedName>
        <fullName evidence="1">Ovule protein</fullName>
    </submittedName>
</protein>
<dbReference type="AlphaFoldDB" id="A0A5K3EWA0"/>
<dbReference type="WBParaSite" id="MCU_003494-RA">
    <property type="protein sequence ID" value="MCU_003494-RA"/>
    <property type="gene ID" value="MCU_003494"/>
</dbReference>
<reference evidence="1" key="1">
    <citation type="submission" date="2019-11" db="UniProtKB">
        <authorList>
            <consortium name="WormBaseParasite"/>
        </authorList>
    </citation>
    <scope>IDENTIFICATION</scope>
</reference>
<sequence>MRNSLFNEMIPPHRLLYIMTTYNLWPSDPVFLPSTTSRFHGLRRFAFLNCDGIRSSQIHSLKYLSSSYERSLQGIHIHKGTFLCTRSLYVCLLRIGKIPRKCFWEGFRKSQTLRVTFNKANCEKSLHIQL</sequence>
<proteinExistence type="predicted"/>
<evidence type="ECO:0000313" key="1">
    <source>
        <dbReference type="WBParaSite" id="MCU_003494-RA"/>
    </source>
</evidence>
<organism evidence="1">
    <name type="scientific">Mesocestoides corti</name>
    <name type="common">Flatworm</name>
    <dbReference type="NCBI Taxonomy" id="53468"/>
    <lineage>
        <taxon>Eukaryota</taxon>
        <taxon>Metazoa</taxon>
        <taxon>Spiralia</taxon>
        <taxon>Lophotrochozoa</taxon>
        <taxon>Platyhelminthes</taxon>
        <taxon>Cestoda</taxon>
        <taxon>Eucestoda</taxon>
        <taxon>Cyclophyllidea</taxon>
        <taxon>Mesocestoididae</taxon>
        <taxon>Mesocestoides</taxon>
    </lineage>
</organism>
<accession>A0A5K3EWA0</accession>
<name>A0A5K3EWA0_MESCO</name>